<sequence length="120" mass="11782">MVQEILMAFLLGGTICLIGQLIMDLTPFSVTPTHILVGFLVGGAILSAFGLYQPLIDLGGTGATIPLSGFGHSLAQGAIEGGKSGGLLGVLGGGIEATAAGVGAAIIFGYLVAVISTPQG</sequence>
<organism evidence="2 3">
    <name type="scientific">Dehalobacterium formicoaceticum</name>
    <dbReference type="NCBI Taxonomy" id="51515"/>
    <lineage>
        <taxon>Bacteria</taxon>
        <taxon>Bacillati</taxon>
        <taxon>Bacillota</taxon>
        <taxon>Clostridia</taxon>
        <taxon>Eubacteriales</taxon>
        <taxon>Peptococcaceae</taxon>
        <taxon>Dehalobacterium</taxon>
    </lineage>
</organism>
<dbReference type="RefSeq" id="WP_198306728.1">
    <property type="nucleotide sequence ID" value="NZ_CP022121.1"/>
</dbReference>
<comment type="caution">
    <text evidence="2">The sequence shown here is derived from an EMBL/GenBank/DDBJ whole genome shotgun (WGS) entry which is preliminary data.</text>
</comment>
<keyword evidence="1" id="KW-0812">Transmembrane</keyword>
<keyword evidence="3" id="KW-1185">Reference proteome</keyword>
<reference evidence="2 3" key="1">
    <citation type="submission" date="2022-08" db="EMBL/GenBank/DDBJ databases">
        <title>Proteogenomics of the novel Dehalobacterium formicoaceticum strain EZ94 highlights a key role of methyltransferases during anaerobic dichloromethane degradation.</title>
        <authorList>
            <person name="Wasmund K."/>
        </authorList>
    </citation>
    <scope>NUCLEOTIDE SEQUENCE [LARGE SCALE GENOMIC DNA]</scope>
    <source>
        <strain evidence="2 3">EZ94</strain>
    </source>
</reference>
<accession>A0ABT1Y4N7</accession>
<dbReference type="InterPro" id="IPR014204">
    <property type="entry name" value="Spore_V_AE"/>
</dbReference>
<feature type="transmembrane region" description="Helical" evidence="1">
    <location>
        <begin position="97"/>
        <end position="115"/>
    </location>
</feature>
<dbReference type="NCBIfam" id="TIGR02839">
    <property type="entry name" value="spore_V_AE"/>
    <property type="match status" value="1"/>
</dbReference>
<proteinExistence type="predicted"/>
<feature type="transmembrane region" description="Helical" evidence="1">
    <location>
        <begin position="35"/>
        <end position="52"/>
    </location>
</feature>
<gene>
    <name evidence="2" type="primary">spoVAE</name>
    <name evidence="2" type="ORF">NVS47_09985</name>
</gene>
<dbReference type="EMBL" id="JANPWE010000004">
    <property type="protein sequence ID" value="MCR6545834.1"/>
    <property type="molecule type" value="Genomic_DNA"/>
</dbReference>
<dbReference type="InterPro" id="IPR005562">
    <property type="entry name" value="SpoVA"/>
</dbReference>
<protein>
    <submittedName>
        <fullName evidence="2">Stage V sporulation protein AE</fullName>
    </submittedName>
</protein>
<keyword evidence="1" id="KW-1133">Transmembrane helix</keyword>
<feature type="transmembrane region" description="Helical" evidence="1">
    <location>
        <begin position="6"/>
        <end position="23"/>
    </location>
</feature>
<dbReference type="Proteomes" id="UP001524944">
    <property type="component" value="Unassembled WGS sequence"/>
</dbReference>
<evidence type="ECO:0000313" key="3">
    <source>
        <dbReference type="Proteomes" id="UP001524944"/>
    </source>
</evidence>
<evidence type="ECO:0000256" key="1">
    <source>
        <dbReference type="SAM" id="Phobius"/>
    </source>
</evidence>
<dbReference type="Pfam" id="PF03862">
    <property type="entry name" value="SpoVAC_SpoVAEB"/>
    <property type="match status" value="1"/>
</dbReference>
<keyword evidence="1" id="KW-0472">Membrane</keyword>
<dbReference type="PANTHER" id="PTHR38450:SF2">
    <property type="entry name" value="STAGE V SPORULATION PROTEIN AEB"/>
    <property type="match status" value="1"/>
</dbReference>
<name>A0ABT1Y4N7_9FIRM</name>
<dbReference type="PANTHER" id="PTHR38450">
    <property type="entry name" value="STAGE V SPORULATION PROTEIN AC-RELATED"/>
    <property type="match status" value="1"/>
</dbReference>
<evidence type="ECO:0000313" key="2">
    <source>
        <dbReference type="EMBL" id="MCR6545834.1"/>
    </source>
</evidence>